<accession>A0A1A9HTD4</accession>
<proteinExistence type="predicted"/>
<dbReference type="Proteomes" id="UP000078162">
    <property type="component" value="Chromosome"/>
</dbReference>
<keyword evidence="1" id="KW-0732">Signal</keyword>
<protein>
    <submittedName>
        <fullName evidence="3">Outer membrane protein 5</fullName>
    </submittedName>
</protein>
<keyword evidence="4" id="KW-1185">Reference proteome</keyword>
<dbReference type="InterPro" id="IPR036709">
    <property type="entry name" value="Autotransporte_beta_dom_sf"/>
</dbReference>
<name>A0A1A9HTD4_9CHLA</name>
<gene>
    <name evidence="3" type="ORF">Cs308_0072</name>
</gene>
<dbReference type="Gene3D" id="2.40.128.130">
    <property type="entry name" value="Autotransporter beta-domain"/>
    <property type="match status" value="1"/>
</dbReference>
<feature type="domain" description="Autotransporter" evidence="2">
    <location>
        <begin position="161"/>
        <end position="456"/>
    </location>
</feature>
<evidence type="ECO:0000256" key="1">
    <source>
        <dbReference type="SAM" id="SignalP"/>
    </source>
</evidence>
<dbReference type="RefSeq" id="WP_066481258.1">
    <property type="nucleotide sequence ID" value="NZ_CP014639.1"/>
</dbReference>
<sequence length="456" mass="51935">MKFSFYWLLITSSLVLPLSCSFSTVGDAVESTLRSNKNFQSPGTFTSRSTSNVDDTIYNLTNDATINNAKISTTFNVSCIKKIDISKFELSSIQIIEPHFGYPSIWANNRKEPRKAVVPTWEKTGYIPHLENQTSLVPNMLWGAFIDIRSLQQLVQTSVRGENTRQNLWGAGLSNFFHRDHTKENRGFRHVNAGYAVGITTSTFSENIVSLTFCQLFGKDKDHFITKNDSQVYAGSFLFQHIGHLYCPVWFLFSNYSAKDPILPFIFNTQLSYSYTSNNMKIDYFEAPQSKSTWSHDCFALEFTGMVPTPLFDDIYFLKKYTPFLKVEVIYAHQEKFKERGNNTPRVFESSNLINVALPLGITFEGQSRNNKASYDTTVMYIPDIYRKNPDCTTSFRIKGTSWETLGTNLSRRAAVIRIGQGYAFTPNTAMFSKFTVELRGSSQSYTVNLGSKLFF</sequence>
<evidence type="ECO:0000313" key="3">
    <source>
        <dbReference type="EMBL" id="ANH78248.1"/>
    </source>
</evidence>
<feature type="chain" id="PRO_5008389452" evidence="1">
    <location>
        <begin position="29"/>
        <end position="456"/>
    </location>
</feature>
<dbReference type="Pfam" id="PF03797">
    <property type="entry name" value="Autotransporter"/>
    <property type="match status" value="1"/>
</dbReference>
<dbReference type="PROSITE" id="PS51208">
    <property type="entry name" value="AUTOTRANSPORTER"/>
    <property type="match status" value="1"/>
</dbReference>
<reference evidence="3 4" key="1">
    <citation type="submission" date="2016-03" db="EMBL/GenBank/DDBJ databases">
        <title>Culture-independent genomics supports pathogen discovery for uncultivable bacteria within the genus Chlamydia.</title>
        <authorList>
            <person name="Taylor-Brown A."/>
            <person name="Bachmann N.L."/>
            <person name="Borel N."/>
            <person name="Polkinghorne A."/>
        </authorList>
    </citation>
    <scope>NUCLEOTIDE SEQUENCE [LARGE SCALE GENOMIC DNA]</scope>
    <source>
        <strain evidence="3 4">2742-308</strain>
    </source>
</reference>
<feature type="signal peptide" evidence="1">
    <location>
        <begin position="1"/>
        <end position="28"/>
    </location>
</feature>
<dbReference type="InterPro" id="IPR005546">
    <property type="entry name" value="Autotransporte_beta"/>
</dbReference>
<evidence type="ECO:0000313" key="4">
    <source>
        <dbReference type="Proteomes" id="UP000078162"/>
    </source>
</evidence>
<dbReference type="PATRIC" id="fig|1806891.3.peg.67"/>
<dbReference type="AlphaFoldDB" id="A0A1A9HTD4"/>
<dbReference type="KEGG" id="csaz:Cs308_0072"/>
<dbReference type="SMART" id="SM00869">
    <property type="entry name" value="Autotransporter"/>
    <property type="match status" value="1"/>
</dbReference>
<dbReference type="EMBL" id="CP014639">
    <property type="protein sequence ID" value="ANH78248.1"/>
    <property type="molecule type" value="Genomic_DNA"/>
</dbReference>
<evidence type="ECO:0000259" key="2">
    <source>
        <dbReference type="PROSITE" id="PS51208"/>
    </source>
</evidence>
<dbReference type="SUPFAM" id="SSF103515">
    <property type="entry name" value="Autotransporter"/>
    <property type="match status" value="1"/>
</dbReference>
<organism evidence="3 4">
    <name type="scientific">Candidatus Chlamydia sanziniae</name>
    <dbReference type="NCBI Taxonomy" id="1806891"/>
    <lineage>
        <taxon>Bacteria</taxon>
        <taxon>Pseudomonadati</taxon>
        <taxon>Chlamydiota</taxon>
        <taxon>Chlamydiia</taxon>
        <taxon>Chlamydiales</taxon>
        <taxon>Chlamydiaceae</taxon>
        <taxon>Chlamydia/Chlamydophila group</taxon>
        <taxon>Chlamydia</taxon>
    </lineage>
</organism>